<reference evidence="1 3" key="1">
    <citation type="submission" date="2017-01" db="EMBL/GenBank/DDBJ databases">
        <authorList>
            <person name="Varghese N."/>
            <person name="Submissions S."/>
        </authorList>
    </citation>
    <scope>NUCLEOTIDE SEQUENCE [LARGE SCALE GENOMIC DNA]</scope>
    <source>
        <strain evidence="1 3">ATCC 27950</strain>
    </source>
</reference>
<dbReference type="EMBL" id="FTMF01000010">
    <property type="protein sequence ID" value="SIQ93177.1"/>
    <property type="molecule type" value="Genomic_DNA"/>
</dbReference>
<evidence type="ECO:0000313" key="2">
    <source>
        <dbReference type="EMBL" id="SUX43871.1"/>
    </source>
</evidence>
<gene>
    <name evidence="2" type="ORF">NCTC13560_02248</name>
    <name evidence="1" type="ORF">SAMN05421682_11068</name>
</gene>
<dbReference type="AlphaFoldDB" id="A0A381FBA8"/>
<dbReference type="EMBL" id="UFVS01000001">
    <property type="protein sequence ID" value="SUX43871.1"/>
    <property type="molecule type" value="Genomic_DNA"/>
</dbReference>
<dbReference type="Proteomes" id="UP000185725">
    <property type="component" value="Unassembled WGS sequence"/>
</dbReference>
<name>A0A381FBA8_9FLAO</name>
<evidence type="ECO:0000313" key="1">
    <source>
        <dbReference type="EMBL" id="SIQ93177.1"/>
    </source>
</evidence>
<protein>
    <submittedName>
        <fullName evidence="2">Uncharacterized protein</fullName>
    </submittedName>
</protein>
<dbReference type="OrthoDB" id="677977at2"/>
<dbReference type="Proteomes" id="UP000255231">
    <property type="component" value="Unassembled WGS sequence"/>
</dbReference>
<reference evidence="2 4" key="2">
    <citation type="submission" date="2018-06" db="EMBL/GenBank/DDBJ databases">
        <authorList>
            <consortium name="Pathogen Informatics"/>
            <person name="Doyle S."/>
        </authorList>
    </citation>
    <scope>NUCLEOTIDE SEQUENCE [LARGE SCALE GENOMIC DNA]</scope>
    <source>
        <strain evidence="2 4">NCTC13560</strain>
    </source>
</reference>
<sequence length="135" mass="14556">MYKKILAGLGGAIALNILHETIRKNFDNVPKINEVGEEALLKFTNNTPINFTAEKSLYAATLVSDIVSNGVYYATTATKNDLTSGLLAGAGAILLPKKMGLNEKPVAGTNKKKALTIGYYLFGALVTKFIYDKIK</sequence>
<dbReference type="GeneID" id="303673672"/>
<evidence type="ECO:0000313" key="4">
    <source>
        <dbReference type="Proteomes" id="UP000255231"/>
    </source>
</evidence>
<keyword evidence="3" id="KW-1185">Reference proteome</keyword>
<organism evidence="2 4">
    <name type="scientific">Chryseobacterium indoltheticum</name>
    <dbReference type="NCBI Taxonomy" id="254"/>
    <lineage>
        <taxon>Bacteria</taxon>
        <taxon>Pseudomonadati</taxon>
        <taxon>Bacteroidota</taxon>
        <taxon>Flavobacteriia</taxon>
        <taxon>Flavobacteriales</taxon>
        <taxon>Weeksellaceae</taxon>
        <taxon>Chryseobacterium group</taxon>
        <taxon>Chryseobacterium</taxon>
    </lineage>
</organism>
<dbReference type="RefSeq" id="WP_076561703.1">
    <property type="nucleotide sequence ID" value="NZ_CP033929.1"/>
</dbReference>
<proteinExistence type="predicted"/>
<accession>A0A381FBA8</accession>
<evidence type="ECO:0000313" key="3">
    <source>
        <dbReference type="Proteomes" id="UP000185725"/>
    </source>
</evidence>